<feature type="compositionally biased region" description="Basic residues" evidence="1">
    <location>
        <begin position="18"/>
        <end position="27"/>
    </location>
</feature>
<reference evidence="2" key="1">
    <citation type="submission" date="2020-08" db="EMBL/GenBank/DDBJ databases">
        <title>Multicomponent nature underlies the extraordinary mechanical properties of spider dragline silk.</title>
        <authorList>
            <person name="Kono N."/>
            <person name="Nakamura H."/>
            <person name="Mori M."/>
            <person name="Yoshida Y."/>
            <person name="Ohtoshi R."/>
            <person name="Malay A.D."/>
            <person name="Moran D.A.P."/>
            <person name="Tomita M."/>
            <person name="Numata K."/>
            <person name="Arakawa K."/>
        </authorList>
    </citation>
    <scope>NUCLEOTIDE SEQUENCE</scope>
</reference>
<name>A0A8X6TA66_NEPPI</name>
<dbReference type="Proteomes" id="UP000887013">
    <property type="component" value="Unassembled WGS sequence"/>
</dbReference>
<feature type="compositionally biased region" description="Basic and acidic residues" evidence="1">
    <location>
        <begin position="1"/>
        <end position="17"/>
    </location>
</feature>
<dbReference type="EMBL" id="BMAW01099898">
    <property type="protein sequence ID" value="GFS92251.1"/>
    <property type="molecule type" value="Genomic_DNA"/>
</dbReference>
<feature type="compositionally biased region" description="Basic and acidic residues" evidence="1">
    <location>
        <begin position="36"/>
        <end position="45"/>
    </location>
</feature>
<dbReference type="AlphaFoldDB" id="A0A8X6TA66"/>
<accession>A0A8X6TA66</accession>
<keyword evidence="3" id="KW-1185">Reference proteome</keyword>
<feature type="region of interest" description="Disordered" evidence="1">
    <location>
        <begin position="1"/>
        <end position="56"/>
    </location>
</feature>
<comment type="caution">
    <text evidence="2">The sequence shown here is derived from an EMBL/GenBank/DDBJ whole genome shotgun (WGS) entry which is preliminary data.</text>
</comment>
<proteinExistence type="predicted"/>
<evidence type="ECO:0000313" key="3">
    <source>
        <dbReference type="Proteomes" id="UP000887013"/>
    </source>
</evidence>
<evidence type="ECO:0000313" key="2">
    <source>
        <dbReference type="EMBL" id="GFS92251.1"/>
    </source>
</evidence>
<evidence type="ECO:0000256" key="1">
    <source>
        <dbReference type="SAM" id="MobiDB-lite"/>
    </source>
</evidence>
<organism evidence="2 3">
    <name type="scientific">Nephila pilipes</name>
    <name type="common">Giant wood spider</name>
    <name type="synonym">Nephila maculata</name>
    <dbReference type="NCBI Taxonomy" id="299642"/>
    <lineage>
        <taxon>Eukaryota</taxon>
        <taxon>Metazoa</taxon>
        <taxon>Ecdysozoa</taxon>
        <taxon>Arthropoda</taxon>
        <taxon>Chelicerata</taxon>
        <taxon>Arachnida</taxon>
        <taxon>Araneae</taxon>
        <taxon>Araneomorphae</taxon>
        <taxon>Entelegynae</taxon>
        <taxon>Araneoidea</taxon>
        <taxon>Nephilidae</taxon>
        <taxon>Nephila</taxon>
    </lineage>
</organism>
<gene>
    <name evidence="2" type="ORF">NPIL_374491</name>
</gene>
<sequence length="134" mass="15034">MGFPDDRPGKGGKGGREKARKYRRRSRTAFGPLNSKAEKGGEGGRRMHRKGKNAKNFTVSRLENNPKGDYATYYNVLSIKNPRVMVQQAEREESHPLKAFHFTKTSKNSGNLGSTTLSFSSRKEGFCTLTGDRY</sequence>
<protein>
    <submittedName>
        <fullName evidence="2">Uncharacterized protein</fullName>
    </submittedName>
</protein>